<protein>
    <submittedName>
        <fullName evidence="1">Uncharacterized protein</fullName>
    </submittedName>
</protein>
<dbReference type="EMBL" id="CABVIF010000001">
    <property type="protein sequence ID" value="VVO51350.1"/>
    <property type="molecule type" value="Genomic_DNA"/>
</dbReference>
<gene>
    <name evidence="1" type="ORF">PS854_00304</name>
</gene>
<evidence type="ECO:0000313" key="2">
    <source>
        <dbReference type="Proteomes" id="UP000327111"/>
    </source>
</evidence>
<accession>A0A5E7GIG6</accession>
<dbReference type="Proteomes" id="UP000327111">
    <property type="component" value="Unassembled WGS sequence"/>
</dbReference>
<sequence length="63" mass="6484">MLARTAWSSSTTAIIKGLVKGNTFLAHSGGLVKGYVNAHASCPEYERGVCPGGSIQVNAMAFG</sequence>
<evidence type="ECO:0000313" key="1">
    <source>
        <dbReference type="EMBL" id="VVO51350.1"/>
    </source>
</evidence>
<organism evidence="1 2">
    <name type="scientific">Pseudomonas fluorescens</name>
    <dbReference type="NCBI Taxonomy" id="294"/>
    <lineage>
        <taxon>Bacteria</taxon>
        <taxon>Pseudomonadati</taxon>
        <taxon>Pseudomonadota</taxon>
        <taxon>Gammaproteobacteria</taxon>
        <taxon>Pseudomonadales</taxon>
        <taxon>Pseudomonadaceae</taxon>
        <taxon>Pseudomonas</taxon>
    </lineage>
</organism>
<dbReference type="AlphaFoldDB" id="A0A5E7GIG6"/>
<proteinExistence type="predicted"/>
<reference evidence="1 2" key="1">
    <citation type="submission" date="2019-09" db="EMBL/GenBank/DDBJ databases">
        <authorList>
            <person name="Chandra G."/>
            <person name="Truman W A."/>
        </authorList>
    </citation>
    <scope>NUCLEOTIDE SEQUENCE [LARGE SCALE GENOMIC DNA]</scope>
    <source>
        <strain evidence="1">PS854</strain>
    </source>
</reference>
<name>A0A5E7GIG6_PSEFL</name>